<dbReference type="InterPro" id="IPR004090">
    <property type="entry name" value="Chemotax_Me-accpt_rcpt"/>
</dbReference>
<dbReference type="SMART" id="SM00283">
    <property type="entry name" value="MA"/>
    <property type="match status" value="1"/>
</dbReference>
<dbReference type="SUPFAM" id="SSF58104">
    <property type="entry name" value="Methyl-accepting chemotaxis protein (MCP) signaling domain"/>
    <property type="match status" value="1"/>
</dbReference>
<dbReference type="InterPro" id="IPR029151">
    <property type="entry name" value="Sensor-like_sf"/>
</dbReference>
<evidence type="ECO:0000256" key="9">
    <source>
        <dbReference type="ARBA" id="ARBA00029447"/>
    </source>
</evidence>
<evidence type="ECO:0000256" key="1">
    <source>
        <dbReference type="ARBA" id="ARBA00004429"/>
    </source>
</evidence>
<keyword evidence="7 11" id="KW-0472">Membrane</keyword>
<comment type="similarity">
    <text evidence="9">Belongs to the methyl-accepting chemotaxis (MCP) protein family.</text>
</comment>
<dbReference type="PANTHER" id="PTHR32089">
    <property type="entry name" value="METHYL-ACCEPTING CHEMOTAXIS PROTEIN MCPB"/>
    <property type="match status" value="1"/>
</dbReference>
<protein>
    <submittedName>
        <fullName evidence="15">Methyl-accepting chemotaxis sensory transducer with Cache sensor</fullName>
    </submittedName>
</protein>
<dbReference type="EMBL" id="CP002364">
    <property type="protein sequence ID" value="ADW17293.1"/>
    <property type="molecule type" value="Genomic_DNA"/>
</dbReference>
<dbReference type="InterPro" id="IPR003660">
    <property type="entry name" value="HAMP_dom"/>
</dbReference>
<dbReference type="GO" id="GO:0004888">
    <property type="term" value="F:transmembrane signaling receptor activity"/>
    <property type="evidence" value="ECO:0007669"/>
    <property type="project" value="InterPro"/>
</dbReference>
<dbReference type="Pfam" id="PF02743">
    <property type="entry name" value="dCache_1"/>
    <property type="match status" value="1"/>
</dbReference>
<gene>
    <name evidence="15" type="ordered locus">Despr_1121</name>
</gene>
<dbReference type="GO" id="GO:0005886">
    <property type="term" value="C:plasma membrane"/>
    <property type="evidence" value="ECO:0007669"/>
    <property type="project" value="UniProtKB-SubCell"/>
</dbReference>
<dbReference type="InterPro" id="IPR033479">
    <property type="entry name" value="dCache_1"/>
</dbReference>
<feature type="domain" description="T-SNARE coiled-coil homology" evidence="13">
    <location>
        <begin position="552"/>
        <end position="614"/>
    </location>
</feature>
<dbReference type="SUPFAM" id="SSF103190">
    <property type="entry name" value="Sensory domain-like"/>
    <property type="match status" value="1"/>
</dbReference>
<feature type="domain" description="HAMP" evidence="14">
    <location>
        <begin position="320"/>
        <end position="374"/>
    </location>
</feature>
<dbReference type="Proteomes" id="UP000006365">
    <property type="component" value="Chromosome"/>
</dbReference>
<sequence>MNLHSIRFKLVSGGCFAILVLLIVNGYISITNSSRALTDLAMKNAEATAKGIAVQLDKALLGELKTALAFATESTFKAVGEEVKAKGIDGAASSIQVLRQLMKTKFKTLGNNYLGIFITDAKGTLYTGELADGSEYKGSNIAERPYFQTVKQSGKPVFGDVVRSQKTGEIISVACAPVLSDSGEFLGAFGMSMKASALTHLVTDNKISETGYAFMINKDGIIIAHVVEKNVLQLDLKTLKGMETITNAMMAGKTGVEKYVYQGLDKIAGYAPIATTGWSVAATQESNEFLASVNALKRTILWIAMTSLLLAAVLIFLAATAITKPINKAVEGLKDIAQGEGDLTMRLAVTSKDEVGELATWFNVFIEKLQQIIGRISSNTQSVHLSVGELAGIAAALSKNAEHTSGRANNVATAAEEMSANLNGVAAAMEQSTTNTTMVASAAEQMTATINQIAQNAEQAHSISEKAVHQAASTSNKMAELGQAAQAIGKVTEAITEISEQTNLLALNATIEAARAGEAGKGFAVVANEIKELAKQTAAATQDIKNQIAGVQGTTQSTVEEINQITKIINSINEIVATISTAVGEQSAATGEIADNIAQASQGLAEVNENVSQSSAVAGTITQDIAGVNQAANEITGSSRQVKASADTLQQLANELQGIVNTFKI</sequence>
<dbReference type="Gene3D" id="3.30.450.20">
    <property type="entry name" value="PAS domain"/>
    <property type="match status" value="1"/>
</dbReference>
<dbReference type="PROSITE" id="PS50192">
    <property type="entry name" value="T_SNARE"/>
    <property type="match status" value="1"/>
</dbReference>
<dbReference type="Gene3D" id="1.10.287.950">
    <property type="entry name" value="Methyl-accepting chemotaxis protein"/>
    <property type="match status" value="1"/>
</dbReference>
<keyword evidence="16" id="KW-1185">Reference proteome</keyword>
<dbReference type="GO" id="GO:0006935">
    <property type="term" value="P:chemotaxis"/>
    <property type="evidence" value="ECO:0007669"/>
    <property type="project" value="UniProtKB-KW"/>
</dbReference>
<keyword evidence="2" id="KW-1003">Cell membrane</keyword>
<proteinExistence type="inferred from homology"/>
<evidence type="ECO:0000259" key="13">
    <source>
        <dbReference type="PROSITE" id="PS50192"/>
    </source>
</evidence>
<feature type="domain" description="Methyl-accepting transducer" evidence="12">
    <location>
        <begin position="393"/>
        <end position="629"/>
    </location>
</feature>
<evidence type="ECO:0000256" key="6">
    <source>
        <dbReference type="ARBA" id="ARBA00022989"/>
    </source>
</evidence>
<keyword evidence="4" id="KW-0997">Cell inner membrane</keyword>
<dbReference type="GO" id="GO:0007165">
    <property type="term" value="P:signal transduction"/>
    <property type="evidence" value="ECO:0007669"/>
    <property type="project" value="UniProtKB-KW"/>
</dbReference>
<evidence type="ECO:0000256" key="5">
    <source>
        <dbReference type="ARBA" id="ARBA00022692"/>
    </source>
</evidence>
<dbReference type="Pfam" id="PF00672">
    <property type="entry name" value="HAMP"/>
    <property type="match status" value="1"/>
</dbReference>
<dbReference type="RefSeq" id="WP_015723836.1">
    <property type="nucleotide sequence ID" value="NC_014972.1"/>
</dbReference>
<keyword evidence="8 10" id="KW-0807">Transducer</keyword>
<accession>A0A7U3YKY3</accession>
<name>A0A7U3YKY3_DESPD</name>
<evidence type="ECO:0000313" key="15">
    <source>
        <dbReference type="EMBL" id="ADW17293.1"/>
    </source>
</evidence>
<keyword evidence="3" id="KW-0145">Chemotaxis</keyword>
<dbReference type="InterPro" id="IPR004089">
    <property type="entry name" value="MCPsignal_dom"/>
</dbReference>
<reference evidence="15 16" key="1">
    <citation type="journal article" date="2011" name="Stand. Genomic Sci.">
        <title>Complete genome sequence of Desulfobulbus propionicus type strain (1pr3).</title>
        <authorList>
            <person name="Pagani I."/>
            <person name="Lapidus A."/>
            <person name="Nolan M."/>
            <person name="Lucas S."/>
            <person name="Hammon N."/>
            <person name="Deshpande S."/>
            <person name="Cheng J.F."/>
            <person name="Chertkov O."/>
            <person name="Davenport K."/>
            <person name="Tapia R."/>
            <person name="Han C."/>
            <person name="Goodwin L."/>
            <person name="Pitluck S."/>
            <person name="Liolios K."/>
            <person name="Mavromatis K."/>
            <person name="Ivanova N."/>
            <person name="Mikhailova N."/>
            <person name="Pati A."/>
            <person name="Chen A."/>
            <person name="Palaniappan K."/>
            <person name="Land M."/>
            <person name="Hauser L."/>
            <person name="Chang Y.J."/>
            <person name="Jeffries C.D."/>
            <person name="Detter J.C."/>
            <person name="Brambilla E."/>
            <person name="Kannan K.P."/>
            <person name="Djao O.D."/>
            <person name="Rohde M."/>
            <person name="Pukall R."/>
            <person name="Spring S."/>
            <person name="Goker M."/>
            <person name="Sikorski J."/>
            <person name="Woyke T."/>
            <person name="Bristow J."/>
            <person name="Eisen J.A."/>
            <person name="Markowitz V."/>
            <person name="Hugenholtz P."/>
            <person name="Kyrpides N.C."/>
            <person name="Klenk H.P."/>
        </authorList>
    </citation>
    <scope>NUCLEOTIDE SEQUENCE [LARGE SCALE GENOMIC DNA]</scope>
    <source>
        <strain evidence="16">ATCC 33891 / DSM 2032 / 1pr3</strain>
    </source>
</reference>
<keyword evidence="6 11" id="KW-1133">Transmembrane helix</keyword>
<dbReference type="CDD" id="cd12912">
    <property type="entry name" value="PDC2_MCP_like"/>
    <property type="match status" value="1"/>
</dbReference>
<comment type="subcellular location">
    <subcellularLocation>
        <location evidence="1">Cell inner membrane</location>
        <topology evidence="1">Multi-pass membrane protein</topology>
    </subcellularLocation>
</comment>
<dbReference type="InterPro" id="IPR000727">
    <property type="entry name" value="T_SNARE_dom"/>
</dbReference>
<evidence type="ECO:0000313" key="16">
    <source>
        <dbReference type="Proteomes" id="UP000006365"/>
    </source>
</evidence>
<dbReference type="PANTHER" id="PTHR32089:SF112">
    <property type="entry name" value="LYSOZYME-LIKE PROTEIN-RELATED"/>
    <property type="match status" value="1"/>
</dbReference>
<evidence type="ECO:0000256" key="10">
    <source>
        <dbReference type="PROSITE-ProRule" id="PRU00284"/>
    </source>
</evidence>
<feature type="transmembrane region" description="Helical" evidence="11">
    <location>
        <begin position="300"/>
        <end position="322"/>
    </location>
</feature>
<dbReference type="SMART" id="SM00304">
    <property type="entry name" value="HAMP"/>
    <property type="match status" value="1"/>
</dbReference>
<dbReference type="PRINTS" id="PR00260">
    <property type="entry name" value="CHEMTRNSDUCR"/>
</dbReference>
<dbReference type="KEGG" id="dpr:Despr_1121"/>
<dbReference type="CDD" id="cd06225">
    <property type="entry name" value="HAMP"/>
    <property type="match status" value="1"/>
</dbReference>
<evidence type="ECO:0000259" key="14">
    <source>
        <dbReference type="PROSITE" id="PS50885"/>
    </source>
</evidence>
<evidence type="ECO:0000256" key="3">
    <source>
        <dbReference type="ARBA" id="ARBA00022500"/>
    </source>
</evidence>
<evidence type="ECO:0000256" key="8">
    <source>
        <dbReference type="ARBA" id="ARBA00023224"/>
    </source>
</evidence>
<evidence type="ECO:0000256" key="11">
    <source>
        <dbReference type="SAM" id="Phobius"/>
    </source>
</evidence>
<evidence type="ECO:0000256" key="2">
    <source>
        <dbReference type="ARBA" id="ARBA00022475"/>
    </source>
</evidence>
<dbReference type="PROSITE" id="PS50111">
    <property type="entry name" value="CHEMOTAXIS_TRANSDUC_2"/>
    <property type="match status" value="1"/>
</dbReference>
<evidence type="ECO:0000256" key="7">
    <source>
        <dbReference type="ARBA" id="ARBA00023136"/>
    </source>
</evidence>
<dbReference type="AlphaFoldDB" id="A0A7U3YKY3"/>
<evidence type="ECO:0000259" key="12">
    <source>
        <dbReference type="PROSITE" id="PS50111"/>
    </source>
</evidence>
<organism evidence="15 16">
    <name type="scientific">Desulfobulbus propionicus (strain ATCC 33891 / DSM 2032 / VKM B-1956 / 1pr3)</name>
    <dbReference type="NCBI Taxonomy" id="577650"/>
    <lineage>
        <taxon>Bacteria</taxon>
        <taxon>Pseudomonadati</taxon>
        <taxon>Thermodesulfobacteriota</taxon>
        <taxon>Desulfobulbia</taxon>
        <taxon>Desulfobulbales</taxon>
        <taxon>Desulfobulbaceae</taxon>
        <taxon>Desulfobulbus</taxon>
    </lineage>
</organism>
<keyword evidence="5 11" id="KW-0812">Transmembrane</keyword>
<dbReference type="Pfam" id="PF00015">
    <property type="entry name" value="MCPsignal"/>
    <property type="match status" value="1"/>
</dbReference>
<dbReference type="PROSITE" id="PS50885">
    <property type="entry name" value="HAMP"/>
    <property type="match status" value="1"/>
</dbReference>
<dbReference type="CDD" id="cd12914">
    <property type="entry name" value="PDC1_DGC_like"/>
    <property type="match status" value="1"/>
</dbReference>
<evidence type="ECO:0000256" key="4">
    <source>
        <dbReference type="ARBA" id="ARBA00022519"/>
    </source>
</evidence>